<dbReference type="Pfam" id="PF03783">
    <property type="entry name" value="CsgG"/>
    <property type="match status" value="1"/>
</dbReference>
<protein>
    <recommendedName>
        <fullName evidence="3">Curli production assembly/transport component CsgG</fullName>
    </recommendedName>
</protein>
<dbReference type="InterPro" id="IPR005534">
    <property type="entry name" value="Curli_assmbl/transp-comp_CsgG"/>
</dbReference>
<evidence type="ECO:0008006" key="3">
    <source>
        <dbReference type="Google" id="ProtNLM"/>
    </source>
</evidence>
<sequence length="175" mass="19899">MTEAYVEREIPYNHRNTLAVMCFDDEHIQKDEVKGLFIKTIGNPDAGEMLAGMMTDALSDWGRYHILTRSEIRSILKAEDIKEELMRERDYIALGRILGVDAVVIGKVYKLELSNAAIYQCGKVSFKADCIDTKQGKILWSIEANKSVPYKDEVVLASEAIREAVEKLEKKIDKK</sequence>
<gene>
    <name evidence="1" type="ORF">JETT_0348</name>
</gene>
<dbReference type="Proteomes" id="UP000319783">
    <property type="component" value="Unassembled WGS sequence"/>
</dbReference>
<dbReference type="AlphaFoldDB" id="A0A533QF05"/>
<reference evidence="1 2" key="1">
    <citation type="submission" date="2019-04" db="EMBL/GenBank/DDBJ databases">
        <title>Genome of a novel bacterium Candidatus Jettenia ecosi reconstructed from metagenome of an anammox bioreactor.</title>
        <authorList>
            <person name="Mardanov A.V."/>
            <person name="Beletsky A.V."/>
            <person name="Ravin N.V."/>
            <person name="Botchkova E.A."/>
            <person name="Litti Y.V."/>
            <person name="Nozhevnikova A.N."/>
        </authorList>
    </citation>
    <scope>NUCLEOTIDE SEQUENCE [LARGE SCALE GENOMIC DNA]</scope>
    <source>
        <strain evidence="1">J2</strain>
    </source>
</reference>
<dbReference type="GO" id="GO:0030288">
    <property type="term" value="C:outer membrane-bounded periplasmic space"/>
    <property type="evidence" value="ECO:0007669"/>
    <property type="project" value="InterPro"/>
</dbReference>
<name>A0A533QF05_9BACT</name>
<evidence type="ECO:0000313" key="2">
    <source>
        <dbReference type="Proteomes" id="UP000319783"/>
    </source>
</evidence>
<organism evidence="1 2">
    <name type="scientific">Candidatus Jettenia ecosi</name>
    <dbReference type="NCBI Taxonomy" id="2494326"/>
    <lineage>
        <taxon>Bacteria</taxon>
        <taxon>Pseudomonadati</taxon>
        <taxon>Planctomycetota</taxon>
        <taxon>Candidatus Brocadiia</taxon>
        <taxon>Candidatus Brocadiales</taxon>
        <taxon>Candidatus Brocadiaceae</taxon>
        <taxon>Candidatus Jettenia</taxon>
    </lineage>
</organism>
<proteinExistence type="predicted"/>
<comment type="caution">
    <text evidence="1">The sequence shown here is derived from an EMBL/GenBank/DDBJ whole genome shotgun (WGS) entry which is preliminary data.</text>
</comment>
<accession>A0A533QF05</accession>
<dbReference type="EMBL" id="SULG01000004">
    <property type="protein sequence ID" value="TLD43343.1"/>
    <property type="molecule type" value="Genomic_DNA"/>
</dbReference>
<dbReference type="Gene3D" id="3.40.50.10610">
    <property type="entry name" value="ABC-type transport auxiliary lipoprotein component"/>
    <property type="match status" value="1"/>
</dbReference>
<evidence type="ECO:0000313" key="1">
    <source>
        <dbReference type="EMBL" id="TLD43343.1"/>
    </source>
</evidence>